<comment type="cofactor">
    <cofactor evidence="1">
        <name>Zn(2+)</name>
        <dbReference type="ChEBI" id="CHEBI:29105"/>
    </cofactor>
</comment>
<evidence type="ECO:0000313" key="7">
    <source>
        <dbReference type="EMBL" id="GIM66780.1"/>
    </source>
</evidence>
<evidence type="ECO:0000256" key="3">
    <source>
        <dbReference type="ARBA" id="ARBA00022723"/>
    </source>
</evidence>
<keyword evidence="3" id="KW-0479">Metal-binding</keyword>
<dbReference type="AlphaFoldDB" id="A0A919S8N3"/>
<evidence type="ECO:0000256" key="1">
    <source>
        <dbReference type="ARBA" id="ARBA00001947"/>
    </source>
</evidence>
<dbReference type="SUPFAM" id="SSF50129">
    <property type="entry name" value="GroES-like"/>
    <property type="match status" value="1"/>
</dbReference>
<dbReference type="RefSeq" id="WP_212988473.1">
    <property type="nucleotide sequence ID" value="NZ_BAABEA010000019.1"/>
</dbReference>
<gene>
    <name evidence="7" type="ORF">Aau02nite_24420</name>
</gene>
<evidence type="ECO:0000256" key="5">
    <source>
        <dbReference type="ARBA" id="ARBA00023002"/>
    </source>
</evidence>
<name>A0A919S8N3_9ACTN</name>
<dbReference type="GO" id="GO:0016491">
    <property type="term" value="F:oxidoreductase activity"/>
    <property type="evidence" value="ECO:0007669"/>
    <property type="project" value="UniProtKB-KW"/>
</dbReference>
<organism evidence="7 8">
    <name type="scientific">Actinoplanes auranticolor</name>
    <dbReference type="NCBI Taxonomy" id="47988"/>
    <lineage>
        <taxon>Bacteria</taxon>
        <taxon>Bacillati</taxon>
        <taxon>Actinomycetota</taxon>
        <taxon>Actinomycetes</taxon>
        <taxon>Micromonosporales</taxon>
        <taxon>Micromonosporaceae</taxon>
        <taxon>Actinoplanes</taxon>
    </lineage>
</organism>
<protein>
    <submittedName>
        <fullName evidence="7">Oxidoreductase</fullName>
    </submittedName>
</protein>
<dbReference type="Proteomes" id="UP000681340">
    <property type="component" value="Unassembled WGS sequence"/>
</dbReference>
<accession>A0A919S8N3</accession>
<dbReference type="SMART" id="SM00829">
    <property type="entry name" value="PKS_ER"/>
    <property type="match status" value="1"/>
</dbReference>
<comment type="similarity">
    <text evidence="2">Belongs to the zinc-containing alcohol dehydrogenase family.</text>
</comment>
<keyword evidence="4" id="KW-0862">Zinc</keyword>
<dbReference type="PANTHER" id="PTHR43350">
    <property type="entry name" value="NAD-DEPENDENT ALCOHOL DEHYDROGENASE"/>
    <property type="match status" value="1"/>
</dbReference>
<feature type="domain" description="Enoyl reductase (ER)" evidence="6">
    <location>
        <begin position="8"/>
        <end position="339"/>
    </location>
</feature>
<comment type="caution">
    <text evidence="7">The sequence shown here is derived from an EMBL/GenBank/DDBJ whole genome shotgun (WGS) entry which is preliminary data.</text>
</comment>
<dbReference type="GO" id="GO:0046872">
    <property type="term" value="F:metal ion binding"/>
    <property type="evidence" value="ECO:0007669"/>
    <property type="project" value="UniProtKB-KW"/>
</dbReference>
<evidence type="ECO:0000259" key="6">
    <source>
        <dbReference type="SMART" id="SM00829"/>
    </source>
</evidence>
<dbReference type="SUPFAM" id="SSF51735">
    <property type="entry name" value="NAD(P)-binding Rossmann-fold domains"/>
    <property type="match status" value="1"/>
</dbReference>
<dbReference type="InterPro" id="IPR011032">
    <property type="entry name" value="GroES-like_sf"/>
</dbReference>
<dbReference type="Gene3D" id="3.90.180.10">
    <property type="entry name" value="Medium-chain alcohol dehydrogenases, catalytic domain"/>
    <property type="match status" value="1"/>
</dbReference>
<dbReference type="PANTHER" id="PTHR43350:SF19">
    <property type="entry name" value="D-GULOSIDE 3-DEHYDROGENASE"/>
    <property type="match status" value="1"/>
</dbReference>
<proteinExistence type="inferred from homology"/>
<evidence type="ECO:0000256" key="2">
    <source>
        <dbReference type="ARBA" id="ARBA00008072"/>
    </source>
</evidence>
<dbReference type="EMBL" id="BOQL01000021">
    <property type="protein sequence ID" value="GIM66780.1"/>
    <property type="molecule type" value="Genomic_DNA"/>
</dbReference>
<evidence type="ECO:0000256" key="4">
    <source>
        <dbReference type="ARBA" id="ARBA00022833"/>
    </source>
</evidence>
<dbReference type="InterPro" id="IPR036291">
    <property type="entry name" value="NAD(P)-bd_dom_sf"/>
</dbReference>
<reference evidence="7" key="1">
    <citation type="submission" date="2021-03" db="EMBL/GenBank/DDBJ databases">
        <title>Whole genome shotgun sequence of Actinoplanes auranticolor NBRC 12245.</title>
        <authorList>
            <person name="Komaki H."/>
            <person name="Tamura T."/>
        </authorList>
    </citation>
    <scope>NUCLEOTIDE SEQUENCE</scope>
    <source>
        <strain evidence="7">NBRC 12245</strain>
    </source>
</reference>
<dbReference type="InterPro" id="IPR013149">
    <property type="entry name" value="ADH-like_C"/>
</dbReference>
<sequence>MPQTVQFTSPRCVEVVDQPTAKLGPGQIRVHTSFSGISAGTELTAYRGTNPYLNKSWDPDLRLFVDDTTGLSYPIAGLGYSEVGEVVEVAADVADDPGIPAVGAQVWGIWGHRAEAVLPAEKLRGCTIPAGLDPVAATFARVGAVALNAVLAADVHLGETVAVFGQGVLGLLTTRLVQLSGGSVVAVDAVPGRLEKALEYGADAIVDVREGTVGPQLRQLTEGRGADVAIEISGSYPALHEAIRAVAVNGRVVAAGFYQGDGVGLRLGDEFHHNRVRLICSQIGGVPPDVAGRWDQGRLNRTFLRLAVERQIDPAGLVSHVIPVEEAAAAYRMLDRRPHEALQVVLKFP</sequence>
<dbReference type="CDD" id="cd08255">
    <property type="entry name" value="2-desacetyl-2-hydroxyethyl_bacteriochlorophyllide_like"/>
    <property type="match status" value="1"/>
</dbReference>
<evidence type="ECO:0000313" key="8">
    <source>
        <dbReference type="Proteomes" id="UP000681340"/>
    </source>
</evidence>
<dbReference type="Pfam" id="PF00107">
    <property type="entry name" value="ADH_zinc_N"/>
    <property type="match status" value="1"/>
</dbReference>
<keyword evidence="8" id="KW-1185">Reference proteome</keyword>
<keyword evidence="5" id="KW-0560">Oxidoreductase</keyword>
<dbReference type="InterPro" id="IPR020843">
    <property type="entry name" value="ER"/>
</dbReference>